<protein>
    <submittedName>
        <fullName evidence="7">MADS-box protein</fullName>
    </submittedName>
</protein>
<dbReference type="Proteomes" id="UP000030645">
    <property type="component" value="Unassembled WGS sequence"/>
</dbReference>
<feature type="domain" description="MADS-box" evidence="6">
    <location>
        <begin position="1"/>
        <end position="54"/>
    </location>
</feature>
<keyword evidence="5" id="KW-0539">Nucleus</keyword>
<keyword evidence="8" id="KW-1185">Reference proteome</keyword>
<dbReference type="SMART" id="SM00432">
    <property type="entry name" value="MADS"/>
    <property type="match status" value="1"/>
</dbReference>
<dbReference type="GO" id="GO:0000981">
    <property type="term" value="F:DNA-binding transcription factor activity, RNA polymerase II-specific"/>
    <property type="evidence" value="ECO:0007669"/>
    <property type="project" value="TreeGrafter"/>
</dbReference>
<dbReference type="GO" id="GO:0000978">
    <property type="term" value="F:RNA polymerase II cis-regulatory region sequence-specific DNA binding"/>
    <property type="evidence" value="ECO:0007669"/>
    <property type="project" value="TreeGrafter"/>
</dbReference>
<dbReference type="GO" id="GO:0045893">
    <property type="term" value="P:positive regulation of DNA-templated transcription"/>
    <property type="evidence" value="ECO:0007669"/>
    <property type="project" value="UniProtKB-ARBA"/>
</dbReference>
<evidence type="ECO:0000256" key="1">
    <source>
        <dbReference type="ARBA" id="ARBA00004123"/>
    </source>
</evidence>
<name>W9SAQ3_9ROSA</name>
<dbReference type="Gene3D" id="3.40.1810.10">
    <property type="entry name" value="Transcription factor, MADS-box"/>
    <property type="match status" value="1"/>
</dbReference>
<dbReference type="Pfam" id="PF00319">
    <property type="entry name" value="SRF-TF"/>
    <property type="match status" value="1"/>
</dbReference>
<organism evidence="7 8">
    <name type="scientific">Morus notabilis</name>
    <dbReference type="NCBI Taxonomy" id="981085"/>
    <lineage>
        <taxon>Eukaryota</taxon>
        <taxon>Viridiplantae</taxon>
        <taxon>Streptophyta</taxon>
        <taxon>Embryophyta</taxon>
        <taxon>Tracheophyta</taxon>
        <taxon>Spermatophyta</taxon>
        <taxon>Magnoliopsida</taxon>
        <taxon>eudicotyledons</taxon>
        <taxon>Gunneridae</taxon>
        <taxon>Pentapetalae</taxon>
        <taxon>rosids</taxon>
        <taxon>fabids</taxon>
        <taxon>Rosales</taxon>
        <taxon>Moraceae</taxon>
        <taxon>Moreae</taxon>
        <taxon>Morus</taxon>
    </lineage>
</organism>
<dbReference type="AlphaFoldDB" id="W9SAQ3"/>
<dbReference type="PROSITE" id="PS50066">
    <property type="entry name" value="MADS_BOX_2"/>
    <property type="match status" value="1"/>
</dbReference>
<dbReference type="EMBL" id="KE346338">
    <property type="protein sequence ID" value="EXC33359.1"/>
    <property type="molecule type" value="Genomic_DNA"/>
</dbReference>
<dbReference type="PANTHER" id="PTHR11945:SF534">
    <property type="entry name" value="MYOCYTE-SPECIFIC ENHANCER FACTOR 2"/>
    <property type="match status" value="1"/>
</dbReference>
<proteinExistence type="predicted"/>
<evidence type="ECO:0000313" key="7">
    <source>
        <dbReference type="EMBL" id="EXC33359.1"/>
    </source>
</evidence>
<reference evidence="8" key="1">
    <citation type="submission" date="2013-01" db="EMBL/GenBank/DDBJ databases">
        <title>Draft Genome Sequence of a Mulberry Tree, Morus notabilis C.K. Schneid.</title>
        <authorList>
            <person name="He N."/>
            <person name="Zhao S."/>
        </authorList>
    </citation>
    <scope>NUCLEOTIDE SEQUENCE</scope>
</reference>
<dbReference type="eggNOG" id="KOG0014">
    <property type="taxonomic scope" value="Eukaryota"/>
</dbReference>
<dbReference type="SUPFAM" id="SSF55455">
    <property type="entry name" value="SRF-like"/>
    <property type="match status" value="1"/>
</dbReference>
<dbReference type="InterPro" id="IPR002100">
    <property type="entry name" value="TF_MADSbox"/>
</dbReference>
<evidence type="ECO:0000256" key="2">
    <source>
        <dbReference type="ARBA" id="ARBA00023015"/>
    </source>
</evidence>
<sequence>MGRGTLPLRLIPKERARRITFAKRKKGLLKKAYELSTLCDVKVCVIIYDTTNQLSDDHHYHHQHDHRHDYHHQQAVYEPIHTWPEQPHEVESIIAKYLAYKAKNPVSKKDLDIADFFKEKIKKIQHDTKKLAEENKIKKIMMLKSGSTDHHQDHHDYDQFDLLWDNRIDGFSLTQLLDLMTHLDNRISDANNHWTDRYNSNMMIMCMTPHDKYYYDIDHHGHHSNYQFGSTSMSPMMGNSYQTSSEYRDNYNNNHELVLFPQYDHYYDPQYYWPHDQPASSSKTVPFDHHSSFTSMMLNGHDPTDYNEDIDCQYYSNLLNIGTKMFNNNNTSVGAVTNAMNTDHDHVVLHHQNGVFLNNHADVAMQPYGMPLFGGTAADGSGYSPAGNQFRASSSQQDVKFCDNQLHGFGRV</sequence>
<gene>
    <name evidence="7" type="ORF">L484_010768</name>
</gene>
<comment type="subcellular location">
    <subcellularLocation>
        <location evidence="1">Nucleus</location>
    </subcellularLocation>
</comment>
<evidence type="ECO:0000256" key="3">
    <source>
        <dbReference type="ARBA" id="ARBA00023125"/>
    </source>
</evidence>
<evidence type="ECO:0000313" key="8">
    <source>
        <dbReference type="Proteomes" id="UP000030645"/>
    </source>
</evidence>
<dbReference type="GO" id="GO:0046983">
    <property type="term" value="F:protein dimerization activity"/>
    <property type="evidence" value="ECO:0007669"/>
    <property type="project" value="InterPro"/>
</dbReference>
<dbReference type="InterPro" id="IPR036879">
    <property type="entry name" value="TF_MADSbox_sf"/>
</dbReference>
<keyword evidence="2" id="KW-0805">Transcription regulation</keyword>
<dbReference type="STRING" id="981085.W9SAQ3"/>
<dbReference type="PANTHER" id="PTHR11945">
    <property type="entry name" value="MADS BOX PROTEIN"/>
    <property type="match status" value="1"/>
</dbReference>
<evidence type="ECO:0000256" key="5">
    <source>
        <dbReference type="ARBA" id="ARBA00023242"/>
    </source>
</evidence>
<dbReference type="GO" id="GO:0005634">
    <property type="term" value="C:nucleus"/>
    <property type="evidence" value="ECO:0007669"/>
    <property type="project" value="UniProtKB-SubCell"/>
</dbReference>
<evidence type="ECO:0000256" key="4">
    <source>
        <dbReference type="ARBA" id="ARBA00023163"/>
    </source>
</evidence>
<keyword evidence="3" id="KW-0238">DNA-binding</keyword>
<keyword evidence="4" id="KW-0804">Transcription</keyword>
<dbReference type="PRINTS" id="PR00404">
    <property type="entry name" value="MADSDOMAIN"/>
</dbReference>
<dbReference type="CDD" id="cd00120">
    <property type="entry name" value="MADS"/>
    <property type="match status" value="1"/>
</dbReference>
<evidence type="ECO:0000259" key="6">
    <source>
        <dbReference type="PROSITE" id="PS50066"/>
    </source>
</evidence>
<accession>W9SAQ3</accession>